<protein>
    <submittedName>
        <fullName evidence="2">Uncharacterized protein</fullName>
    </submittedName>
</protein>
<name>A0A060US82_9PROT</name>
<dbReference type="EMBL" id="CCCS020000052">
    <property type="protein sequence ID" value="CDQ11457.1"/>
    <property type="molecule type" value="Genomic_DNA"/>
</dbReference>
<gene>
    <name evidence="3" type="ORF">AFERRI_21051</name>
    <name evidence="2" type="ORF">AFERRI_560006</name>
</gene>
<reference evidence="2" key="2">
    <citation type="submission" date="2014-07" db="EMBL/GenBank/DDBJ databases">
        <title>Initial genome analysis of the psychrotolerant acidophile Acidithiobacillus ferrivorans CF27: insights into iron and sulfur oxidation pathways and into biofilm formation.</title>
        <authorList>
            <person name="Talla E."/>
            <person name="Hedrich S."/>
            <person name="Mangenot S."/>
            <person name="Ji B."/>
            <person name="Johnson D.B."/>
            <person name="Barbe V."/>
            <person name="Bonnefoy V."/>
        </authorList>
    </citation>
    <scope>NUCLEOTIDE SEQUENCE [LARGE SCALE GENOMIC DNA]</scope>
    <source>
        <strain evidence="2">CF27</strain>
    </source>
</reference>
<dbReference type="RefSeq" id="WP_035194555.1">
    <property type="nucleotide sequence ID" value="NZ_CCCS020000052.1"/>
</dbReference>
<accession>A0A060US82</accession>
<evidence type="ECO:0000313" key="4">
    <source>
        <dbReference type="Proteomes" id="UP000193925"/>
    </source>
</evidence>
<evidence type="ECO:0000256" key="1">
    <source>
        <dbReference type="SAM" id="Phobius"/>
    </source>
</evidence>
<sequence>MSTPSLIGDLAEGVFILGGIFLMWYRIGGIVSKLRRERARKAGYDWAVTHPGCAFQLAISAGQETYSTGACPLPSMQLYAFLEGCHAARRDQQQIIGTR</sequence>
<keyword evidence="4" id="KW-1185">Reference proteome</keyword>
<keyword evidence="1" id="KW-0812">Transmembrane</keyword>
<evidence type="ECO:0000313" key="2">
    <source>
        <dbReference type="EMBL" id="CDQ11457.1"/>
    </source>
</evidence>
<feature type="transmembrane region" description="Helical" evidence="1">
    <location>
        <begin position="6"/>
        <end position="25"/>
    </location>
</feature>
<proteinExistence type="predicted"/>
<dbReference type="Proteomes" id="UP000193925">
    <property type="component" value="Chromosome AFERRI"/>
</dbReference>
<keyword evidence="1" id="KW-1133">Transmembrane helix</keyword>
<keyword evidence="1" id="KW-0472">Membrane</keyword>
<dbReference type="AlphaFoldDB" id="A0A060US82"/>
<organism evidence="2">
    <name type="scientific">Acidithiobacillus ferrivorans</name>
    <dbReference type="NCBI Taxonomy" id="160808"/>
    <lineage>
        <taxon>Bacteria</taxon>
        <taxon>Pseudomonadati</taxon>
        <taxon>Pseudomonadota</taxon>
        <taxon>Acidithiobacillia</taxon>
        <taxon>Acidithiobacillales</taxon>
        <taxon>Acidithiobacillaceae</taxon>
        <taxon>Acidithiobacillus</taxon>
    </lineage>
</organism>
<dbReference type="EMBL" id="LT841305">
    <property type="protein sequence ID" value="SMH66262.1"/>
    <property type="molecule type" value="Genomic_DNA"/>
</dbReference>
<evidence type="ECO:0000313" key="3">
    <source>
        <dbReference type="EMBL" id="SMH66262.1"/>
    </source>
</evidence>
<reference evidence="3 4" key="3">
    <citation type="submission" date="2017-03" db="EMBL/GenBank/DDBJ databases">
        <authorList>
            <person name="Regsiter A."/>
            <person name="William W."/>
        </authorList>
    </citation>
    <scope>NUCLEOTIDE SEQUENCE [LARGE SCALE GENOMIC DNA]</scope>
    <source>
        <strain evidence="3">PRJEB5721</strain>
    </source>
</reference>
<reference evidence="2" key="1">
    <citation type="submission" date="2014-03" db="EMBL/GenBank/DDBJ databases">
        <authorList>
            <person name="Genoscope - CEA"/>
        </authorList>
    </citation>
    <scope>NUCLEOTIDE SEQUENCE [LARGE SCALE GENOMIC DNA]</scope>
    <source>
        <strain evidence="2">CF27</strain>
    </source>
</reference>